<dbReference type="Proteomes" id="UP000886520">
    <property type="component" value="Chromosome 10"/>
</dbReference>
<gene>
    <name evidence="1" type="ORF">GOP47_0010862</name>
</gene>
<accession>A0A9D4UVU4</accession>
<comment type="caution">
    <text evidence="1">The sequence shown here is derived from an EMBL/GenBank/DDBJ whole genome shotgun (WGS) entry which is preliminary data.</text>
</comment>
<reference evidence="1" key="1">
    <citation type="submission" date="2021-01" db="EMBL/GenBank/DDBJ databases">
        <title>Adiantum capillus-veneris genome.</title>
        <authorList>
            <person name="Fang Y."/>
            <person name="Liao Q."/>
        </authorList>
    </citation>
    <scope>NUCLEOTIDE SEQUENCE</scope>
    <source>
        <strain evidence="1">H3</strain>
        <tissue evidence="1">Leaf</tissue>
    </source>
</reference>
<sequence length="100" mass="11644">ESLFFVVVKDFSIDKWNTERIHLWGVSVTIDQGIDDSFQKSKSTKNFYKFLSSQLRKIAFQRKGLFVLPAVAQYAELSTHFHQPIEKRHTLNSPCQALKK</sequence>
<protein>
    <submittedName>
        <fullName evidence="1">Uncharacterized protein</fullName>
    </submittedName>
</protein>
<organism evidence="1 2">
    <name type="scientific">Adiantum capillus-veneris</name>
    <name type="common">Maidenhair fern</name>
    <dbReference type="NCBI Taxonomy" id="13818"/>
    <lineage>
        <taxon>Eukaryota</taxon>
        <taxon>Viridiplantae</taxon>
        <taxon>Streptophyta</taxon>
        <taxon>Embryophyta</taxon>
        <taxon>Tracheophyta</taxon>
        <taxon>Polypodiopsida</taxon>
        <taxon>Polypodiidae</taxon>
        <taxon>Polypodiales</taxon>
        <taxon>Pteridineae</taxon>
        <taxon>Pteridaceae</taxon>
        <taxon>Vittarioideae</taxon>
        <taxon>Adiantum</taxon>
    </lineage>
</organism>
<evidence type="ECO:0000313" key="1">
    <source>
        <dbReference type="EMBL" id="KAI5074901.1"/>
    </source>
</evidence>
<dbReference type="EMBL" id="JABFUD020000010">
    <property type="protein sequence ID" value="KAI5074901.1"/>
    <property type="molecule type" value="Genomic_DNA"/>
</dbReference>
<feature type="non-terminal residue" evidence="1">
    <location>
        <position position="100"/>
    </location>
</feature>
<evidence type="ECO:0000313" key="2">
    <source>
        <dbReference type="Proteomes" id="UP000886520"/>
    </source>
</evidence>
<dbReference type="AlphaFoldDB" id="A0A9D4UVU4"/>
<keyword evidence="2" id="KW-1185">Reference proteome</keyword>
<proteinExistence type="predicted"/>
<name>A0A9D4UVU4_ADICA</name>